<gene>
    <name evidence="2" type="ORF">EV643_108362</name>
</gene>
<dbReference type="Gene3D" id="3.40.50.1820">
    <property type="entry name" value="alpha/beta hydrolase"/>
    <property type="match status" value="1"/>
</dbReference>
<dbReference type="Pfam" id="PF00561">
    <property type="entry name" value="Abhydrolase_1"/>
    <property type="match status" value="1"/>
</dbReference>
<dbReference type="PRINTS" id="PR00111">
    <property type="entry name" value="ABHYDROLASE"/>
</dbReference>
<comment type="caution">
    <text evidence="2">The sequence shown here is derived from an EMBL/GenBank/DDBJ whole genome shotgun (WGS) entry which is preliminary data.</text>
</comment>
<dbReference type="GO" id="GO:0016020">
    <property type="term" value="C:membrane"/>
    <property type="evidence" value="ECO:0007669"/>
    <property type="project" value="TreeGrafter"/>
</dbReference>
<dbReference type="Proteomes" id="UP000295388">
    <property type="component" value="Unassembled WGS sequence"/>
</dbReference>
<reference evidence="2 3" key="1">
    <citation type="submission" date="2019-03" db="EMBL/GenBank/DDBJ databases">
        <title>Genomic Encyclopedia of Type Strains, Phase III (KMG-III): the genomes of soil and plant-associated and newly described type strains.</title>
        <authorList>
            <person name="Whitman W."/>
        </authorList>
    </citation>
    <scope>NUCLEOTIDE SEQUENCE [LARGE SCALE GENOMIC DNA]</scope>
    <source>
        <strain evidence="2 3">VKM Ac-2527</strain>
    </source>
</reference>
<dbReference type="PANTHER" id="PTHR43798:SF33">
    <property type="entry name" value="HYDROLASE, PUTATIVE (AFU_ORTHOLOGUE AFUA_2G14860)-RELATED"/>
    <property type="match status" value="1"/>
</dbReference>
<evidence type="ECO:0000259" key="1">
    <source>
        <dbReference type="Pfam" id="PF00561"/>
    </source>
</evidence>
<protein>
    <submittedName>
        <fullName evidence="2">2-hydroxy-6-oxonona-2,4-dienedioate hydrolase</fullName>
    </submittedName>
</protein>
<accession>A0A4R6KGJ0</accession>
<evidence type="ECO:0000313" key="3">
    <source>
        <dbReference type="Proteomes" id="UP000295388"/>
    </source>
</evidence>
<organism evidence="2 3">
    <name type="scientific">Kribbella caucasensis</name>
    <dbReference type="NCBI Taxonomy" id="2512215"/>
    <lineage>
        <taxon>Bacteria</taxon>
        <taxon>Bacillati</taxon>
        <taxon>Actinomycetota</taxon>
        <taxon>Actinomycetes</taxon>
        <taxon>Propionibacteriales</taxon>
        <taxon>Kribbellaceae</taxon>
        <taxon>Kribbella</taxon>
    </lineage>
</organism>
<dbReference type="InterPro" id="IPR000073">
    <property type="entry name" value="AB_hydrolase_1"/>
</dbReference>
<proteinExistence type="predicted"/>
<keyword evidence="3" id="KW-1185">Reference proteome</keyword>
<dbReference type="PANTHER" id="PTHR43798">
    <property type="entry name" value="MONOACYLGLYCEROL LIPASE"/>
    <property type="match status" value="1"/>
</dbReference>
<name>A0A4R6KGJ0_9ACTN</name>
<sequence>MTLPEEPNDAVGGIEMTLLEETDMTLAETIWTELTGTEFRITTVDAGGVPTRSLQAGSGEPVIFLHGTSGHLEAFTRNLGAHADRYACHAIDMLGHGYTGKPDYPYEIPRYRDHLLAYMDAVGIESAHIVGESLGGWVGARTAIDVPDRIASLQLLCAGGTVANPQVMERIRTSTREAVSRDDVELTRARMRLLMADPVDATEELVAVRHAIYHQPDFVENIDNLLCLQNMEVRLRNVLRPEHLAQITVPTLVVWGRNNPFGEVPEANAMHEAIAGSELVLFDECGHWPQHEQAARYNELSLEFLAKHPAP</sequence>
<dbReference type="InterPro" id="IPR029058">
    <property type="entry name" value="AB_hydrolase_fold"/>
</dbReference>
<dbReference type="GO" id="GO:0016787">
    <property type="term" value="F:hydrolase activity"/>
    <property type="evidence" value="ECO:0007669"/>
    <property type="project" value="UniProtKB-KW"/>
</dbReference>
<dbReference type="InterPro" id="IPR050266">
    <property type="entry name" value="AB_hydrolase_sf"/>
</dbReference>
<keyword evidence="2" id="KW-0378">Hydrolase</keyword>
<dbReference type="AlphaFoldDB" id="A0A4R6KGJ0"/>
<feature type="domain" description="AB hydrolase-1" evidence="1">
    <location>
        <begin position="61"/>
        <end position="292"/>
    </location>
</feature>
<dbReference type="EMBL" id="SNWQ01000008">
    <property type="protein sequence ID" value="TDO48045.1"/>
    <property type="molecule type" value="Genomic_DNA"/>
</dbReference>
<dbReference type="SUPFAM" id="SSF53474">
    <property type="entry name" value="alpha/beta-Hydrolases"/>
    <property type="match status" value="1"/>
</dbReference>
<evidence type="ECO:0000313" key="2">
    <source>
        <dbReference type="EMBL" id="TDO48045.1"/>
    </source>
</evidence>